<comment type="caution">
    <text evidence="1">The sequence shown here is derived from an EMBL/GenBank/DDBJ whole genome shotgun (WGS) entry which is preliminary data.</text>
</comment>
<evidence type="ECO:0000313" key="1">
    <source>
        <dbReference type="EMBL" id="KAF1759541.1"/>
    </source>
</evidence>
<dbReference type="AlphaFoldDB" id="A0A6A5GXX3"/>
<organism evidence="1 2">
    <name type="scientific">Caenorhabditis remanei</name>
    <name type="common">Caenorhabditis vulgaris</name>
    <dbReference type="NCBI Taxonomy" id="31234"/>
    <lineage>
        <taxon>Eukaryota</taxon>
        <taxon>Metazoa</taxon>
        <taxon>Ecdysozoa</taxon>
        <taxon>Nematoda</taxon>
        <taxon>Chromadorea</taxon>
        <taxon>Rhabditida</taxon>
        <taxon>Rhabditina</taxon>
        <taxon>Rhabditomorpha</taxon>
        <taxon>Rhabditoidea</taxon>
        <taxon>Rhabditidae</taxon>
        <taxon>Peloderinae</taxon>
        <taxon>Caenorhabditis</taxon>
    </lineage>
</organism>
<reference evidence="1 2" key="1">
    <citation type="submission" date="2019-12" db="EMBL/GenBank/DDBJ databases">
        <title>Chromosome-level assembly of the Caenorhabditis remanei genome.</title>
        <authorList>
            <person name="Teterina A.A."/>
            <person name="Willis J.H."/>
            <person name="Phillips P.C."/>
        </authorList>
    </citation>
    <scope>NUCLEOTIDE SEQUENCE [LARGE SCALE GENOMIC DNA]</scope>
    <source>
        <strain evidence="1 2">PX506</strain>
        <tissue evidence="1">Whole organism</tissue>
    </source>
</reference>
<gene>
    <name evidence="1" type="ORF">GCK72_016008</name>
</gene>
<dbReference type="KEGG" id="crq:GCK72_016008"/>
<proteinExistence type="predicted"/>
<name>A0A6A5GXX3_CAERE</name>
<sequence length="92" mass="10209">MTTEYLPAAEIEQDERLRRDPSVFLKEINEKLELLFKEKGLHYGNPLSGAAGAAEAAKKSQSEHWQEINEKLLVLLGKEPPPPASQSPVVIS</sequence>
<evidence type="ECO:0000313" key="2">
    <source>
        <dbReference type="Proteomes" id="UP000483820"/>
    </source>
</evidence>
<dbReference type="EMBL" id="WUAV01000004">
    <property type="protein sequence ID" value="KAF1759541.1"/>
    <property type="molecule type" value="Genomic_DNA"/>
</dbReference>
<dbReference type="CTD" id="9802350"/>
<protein>
    <submittedName>
        <fullName evidence="1">Uncharacterized protein</fullName>
    </submittedName>
</protein>
<accession>A0A6A5GXX3</accession>
<dbReference type="Proteomes" id="UP000483820">
    <property type="component" value="Chromosome IV"/>
</dbReference>
<dbReference type="RefSeq" id="XP_003095043.2">
    <property type="nucleotide sequence ID" value="XM_003094995.2"/>
</dbReference>
<dbReference type="GeneID" id="9802350"/>